<organism evidence="1 2">
    <name type="scientific">Pseudomonas veronii 1YdBTEX2</name>
    <dbReference type="NCBI Taxonomy" id="1295141"/>
    <lineage>
        <taxon>Bacteria</taxon>
        <taxon>Pseudomonadati</taxon>
        <taxon>Pseudomonadota</taxon>
        <taxon>Gammaproteobacteria</taxon>
        <taxon>Pseudomonadales</taxon>
        <taxon>Pseudomonadaceae</taxon>
        <taxon>Pseudomonas</taxon>
    </lineage>
</organism>
<dbReference type="AlphaFoldDB" id="A0A1D3K8W9"/>
<dbReference type="EMBL" id="LT599584">
    <property type="protein sequence ID" value="SBW84809.1"/>
    <property type="molecule type" value="Genomic_DNA"/>
</dbReference>
<accession>A0A1D3K8W9</accession>
<name>A0A1D3K8W9_PSEVE</name>
<gene>
    <name evidence="1" type="ORF">PVE_R2G0784</name>
</gene>
<reference evidence="2" key="1">
    <citation type="submission" date="2016-07" db="EMBL/GenBank/DDBJ databases">
        <authorList>
            <person name="Florea S."/>
            <person name="Webb J.S."/>
            <person name="Jaromczyk J."/>
            <person name="Schardl C.L."/>
        </authorList>
    </citation>
    <scope>NUCLEOTIDE SEQUENCE [LARGE SCALE GENOMIC DNA]</scope>
    <source>
        <strain evidence="2">1YdBTEX2</strain>
    </source>
</reference>
<dbReference type="Proteomes" id="UP000245431">
    <property type="component" value="Chromosome PVE_r2"/>
</dbReference>
<sequence length="44" mass="4937">MGILLRTRPHGLTAGLVVYLDGRSAAFFYGRLLGREQLAKPHRK</sequence>
<protein>
    <submittedName>
        <fullName evidence="1">Uncharacterized protein</fullName>
    </submittedName>
</protein>
<evidence type="ECO:0000313" key="2">
    <source>
        <dbReference type="Proteomes" id="UP000245431"/>
    </source>
</evidence>
<evidence type="ECO:0000313" key="1">
    <source>
        <dbReference type="EMBL" id="SBW84809.1"/>
    </source>
</evidence>
<proteinExistence type="predicted"/>